<comment type="caution">
    <text evidence="3">The sequence shown here is derived from an EMBL/GenBank/DDBJ whole genome shotgun (WGS) entry which is preliminary data.</text>
</comment>
<feature type="region of interest" description="Disordered" evidence="1">
    <location>
        <begin position="35"/>
        <end position="99"/>
    </location>
</feature>
<sequence length="237" mass="26262">MSARPKTPSSTTLNDFADLKKALRKASREAAARIEAEKAAQAEREKAERQRQAEQALFAQSVGAVHKLPDTGRVQANGRRKPPPVPQSRQQDEQQVLKESLSDEFDVETLLETDDTLAFRRPELGPDVLRKLRRGVWALQGQIDLHGLRTEEARETLSRFLRDAQVRGWRCVRVVHGKGLGSPGRIPVIKDKVKRWLVQSDRVLAFVQARGDDGGAGALIVLLQSAPSANQAQAQEA</sequence>
<dbReference type="RefSeq" id="WP_130967800.1">
    <property type="nucleotide sequence ID" value="NZ_SIXI01000003.1"/>
</dbReference>
<feature type="compositionally biased region" description="Basic and acidic residues" evidence="1">
    <location>
        <begin position="35"/>
        <end position="52"/>
    </location>
</feature>
<proteinExistence type="predicted"/>
<dbReference type="SUPFAM" id="SSF160443">
    <property type="entry name" value="SMR domain-like"/>
    <property type="match status" value="1"/>
</dbReference>
<dbReference type="Proteomes" id="UP000292120">
    <property type="component" value="Unassembled WGS sequence"/>
</dbReference>
<dbReference type="SMART" id="SM00463">
    <property type="entry name" value="SMR"/>
    <property type="match status" value="1"/>
</dbReference>
<name>A0A4Q9GYN8_9BURK</name>
<evidence type="ECO:0000313" key="3">
    <source>
        <dbReference type="EMBL" id="TBO31345.1"/>
    </source>
</evidence>
<feature type="domain" description="Smr" evidence="2">
    <location>
        <begin position="143"/>
        <end position="224"/>
    </location>
</feature>
<dbReference type="PANTHER" id="PTHR35562:SF2">
    <property type="entry name" value="DNA ENDONUCLEASE SMRA-RELATED"/>
    <property type="match status" value="1"/>
</dbReference>
<gene>
    <name evidence="3" type="ORF">EYS42_08865</name>
</gene>
<organism evidence="3 4">
    <name type="scientific">Aquabacterium lacunae</name>
    <dbReference type="NCBI Taxonomy" id="2528630"/>
    <lineage>
        <taxon>Bacteria</taxon>
        <taxon>Pseudomonadati</taxon>
        <taxon>Pseudomonadota</taxon>
        <taxon>Betaproteobacteria</taxon>
        <taxon>Burkholderiales</taxon>
        <taxon>Aquabacterium</taxon>
    </lineage>
</organism>
<dbReference type="PROSITE" id="PS50828">
    <property type="entry name" value="SMR"/>
    <property type="match status" value="1"/>
</dbReference>
<dbReference type="InterPro" id="IPR036063">
    <property type="entry name" value="Smr_dom_sf"/>
</dbReference>
<accession>A0A4Q9GYN8</accession>
<evidence type="ECO:0000259" key="2">
    <source>
        <dbReference type="PROSITE" id="PS50828"/>
    </source>
</evidence>
<dbReference type="OrthoDB" id="9808881at2"/>
<evidence type="ECO:0000313" key="4">
    <source>
        <dbReference type="Proteomes" id="UP000292120"/>
    </source>
</evidence>
<reference evidence="3 4" key="1">
    <citation type="submission" date="2019-02" db="EMBL/GenBank/DDBJ databases">
        <title>Aquabacterium sp. strain KMB7.</title>
        <authorList>
            <person name="Chen W.-M."/>
        </authorList>
    </citation>
    <scope>NUCLEOTIDE SEQUENCE [LARGE SCALE GENOMIC DNA]</scope>
    <source>
        <strain evidence="3 4">KMB7</strain>
    </source>
</reference>
<dbReference type="Gene3D" id="3.30.1370.110">
    <property type="match status" value="1"/>
</dbReference>
<evidence type="ECO:0000256" key="1">
    <source>
        <dbReference type="SAM" id="MobiDB-lite"/>
    </source>
</evidence>
<keyword evidence="4" id="KW-1185">Reference proteome</keyword>
<dbReference type="AlphaFoldDB" id="A0A4Q9GYN8"/>
<dbReference type="Pfam" id="PF01713">
    <property type="entry name" value="Smr"/>
    <property type="match status" value="1"/>
</dbReference>
<protein>
    <submittedName>
        <fullName evidence="3">DNA mismatch repair protein MutS</fullName>
    </submittedName>
</protein>
<dbReference type="InterPro" id="IPR002625">
    <property type="entry name" value="Smr_dom"/>
</dbReference>
<dbReference type="PANTHER" id="PTHR35562">
    <property type="entry name" value="DNA ENDONUCLEASE SMRA-RELATED"/>
    <property type="match status" value="1"/>
</dbReference>
<dbReference type="EMBL" id="SIXI01000003">
    <property type="protein sequence ID" value="TBO31345.1"/>
    <property type="molecule type" value="Genomic_DNA"/>
</dbReference>